<dbReference type="EMBL" id="LYTK01000021">
    <property type="protein sequence ID" value="OBQ60927.1"/>
    <property type="molecule type" value="Genomic_DNA"/>
</dbReference>
<organism evidence="2 3">
    <name type="scientific">Rhizobium loti</name>
    <name type="common">Mesorhizobium loti</name>
    <dbReference type="NCBI Taxonomy" id="381"/>
    <lineage>
        <taxon>Bacteria</taxon>
        <taxon>Pseudomonadati</taxon>
        <taxon>Pseudomonadota</taxon>
        <taxon>Alphaproteobacteria</taxon>
        <taxon>Hyphomicrobiales</taxon>
        <taxon>Phyllobacteriaceae</taxon>
        <taxon>Mesorhizobium</taxon>
    </lineage>
</organism>
<name>A0A6M7TYI2_RHILI</name>
<dbReference type="Pfam" id="PF02423">
    <property type="entry name" value="OCD_Mu_crystall"/>
    <property type="match status" value="1"/>
</dbReference>
<dbReference type="GO" id="GO:0005737">
    <property type="term" value="C:cytoplasm"/>
    <property type="evidence" value="ECO:0007669"/>
    <property type="project" value="TreeGrafter"/>
</dbReference>
<dbReference type="RefSeq" id="WP_056566140.1">
    <property type="nucleotide sequence ID" value="NZ_CP033334.1"/>
</dbReference>
<dbReference type="Proteomes" id="UP000093737">
    <property type="component" value="Unassembled WGS sequence"/>
</dbReference>
<reference evidence="2 3" key="1">
    <citation type="submission" date="2016-05" db="EMBL/GenBank/DDBJ databases">
        <authorList>
            <person name="Ramsay J.P."/>
        </authorList>
    </citation>
    <scope>NUCLEOTIDE SEQUENCE [LARGE SCALE GENOMIC DNA]</scope>
    <source>
        <strain evidence="2 3">NZP2042</strain>
    </source>
</reference>
<dbReference type="InterPro" id="IPR036291">
    <property type="entry name" value="NAD(P)-bd_dom_sf"/>
</dbReference>
<dbReference type="AlphaFoldDB" id="A0A6M7TYI2"/>
<sequence>MLPYYDRDKIAAVLDTDALIDAMEQALVAFSTGKVIQPVRMRVIDEEAGGDLCLMPAVTDILAVKLVGNYPRNHERGIDSHNAVVIVFDRWTGLPRAVLDGTYITQMRTSAVSAMAARRLASPDAKVLAILGSGAQAHGHFETMRRVRAFEEIRVWSRNADHARAFAEKTGARLCDSSEAAVRGADVIATTTSAREPIVKGEWLKPGAHVSAVGWNGLDGRELDDTVMKSLIVVESRDAANQESGNILMSGARIHAELGEVLAGRAVADPSSTTVFISVGIATEDAYAADLVLRALERS</sequence>
<gene>
    <name evidence="2" type="ORF">A8145_23775</name>
</gene>
<dbReference type="PANTHER" id="PTHR13812">
    <property type="entry name" value="KETIMINE REDUCTASE MU-CRYSTALLIN"/>
    <property type="match status" value="1"/>
</dbReference>
<accession>A0A6M7TYI2</accession>
<dbReference type="PIRSF" id="PIRSF001439">
    <property type="entry name" value="CryM"/>
    <property type="match status" value="1"/>
</dbReference>
<dbReference type="InterPro" id="IPR023401">
    <property type="entry name" value="ODC_N"/>
</dbReference>
<protein>
    <submittedName>
        <fullName evidence="2">Uncharacterized protein</fullName>
    </submittedName>
</protein>
<dbReference type="GO" id="GO:0042562">
    <property type="term" value="F:hormone binding"/>
    <property type="evidence" value="ECO:0007669"/>
    <property type="project" value="TreeGrafter"/>
</dbReference>
<comment type="similarity">
    <text evidence="1">Belongs to the ornithine cyclodeaminase/mu-crystallin family.</text>
</comment>
<proteinExistence type="inferred from homology"/>
<dbReference type="InterPro" id="IPR003462">
    <property type="entry name" value="ODC_Mu_crystall"/>
</dbReference>
<dbReference type="SUPFAM" id="SSF51735">
    <property type="entry name" value="NAD(P)-binding Rossmann-fold domains"/>
    <property type="match status" value="1"/>
</dbReference>
<dbReference type="Gene3D" id="3.40.50.720">
    <property type="entry name" value="NAD(P)-binding Rossmann-like Domain"/>
    <property type="match status" value="1"/>
</dbReference>
<evidence type="ECO:0000256" key="1">
    <source>
        <dbReference type="ARBA" id="ARBA00008903"/>
    </source>
</evidence>
<evidence type="ECO:0000313" key="2">
    <source>
        <dbReference type="EMBL" id="OBQ60927.1"/>
    </source>
</evidence>
<dbReference type="PANTHER" id="PTHR13812:SF19">
    <property type="entry name" value="KETIMINE REDUCTASE MU-CRYSTALLIN"/>
    <property type="match status" value="1"/>
</dbReference>
<evidence type="ECO:0000313" key="3">
    <source>
        <dbReference type="Proteomes" id="UP000093737"/>
    </source>
</evidence>
<comment type="caution">
    <text evidence="2">The sequence shown here is derived from an EMBL/GenBank/DDBJ whole genome shotgun (WGS) entry which is preliminary data.</text>
</comment>
<dbReference type="Gene3D" id="3.30.1780.10">
    <property type="entry name" value="ornithine cyclodeaminase, domain 1"/>
    <property type="match status" value="1"/>
</dbReference>